<reference evidence="1" key="1">
    <citation type="journal article" date="2011" name="PLoS Biol.">
        <title>Gene gain and loss during evolution of obligate parasitism in the white rust pathogen of Arabidopsis thaliana.</title>
        <authorList>
            <person name="Kemen E."/>
            <person name="Gardiner A."/>
            <person name="Schultz-Larsen T."/>
            <person name="Kemen A.C."/>
            <person name="Balmuth A.L."/>
            <person name="Robert-Seilaniantz A."/>
            <person name="Bailey K."/>
            <person name="Holub E."/>
            <person name="Studholme D.J."/>
            <person name="Maclean D."/>
            <person name="Jones J.D."/>
        </authorList>
    </citation>
    <scope>NUCLEOTIDE SEQUENCE</scope>
</reference>
<dbReference type="HOGENOM" id="CLU_031434_4_2_1"/>
<organism evidence="1">
    <name type="scientific">Albugo laibachii Nc14</name>
    <dbReference type="NCBI Taxonomy" id="890382"/>
    <lineage>
        <taxon>Eukaryota</taxon>
        <taxon>Sar</taxon>
        <taxon>Stramenopiles</taxon>
        <taxon>Oomycota</taxon>
        <taxon>Peronosporomycetes</taxon>
        <taxon>Albuginales</taxon>
        <taxon>Albuginaceae</taxon>
        <taxon>Albugo</taxon>
    </lineage>
</organism>
<proteinExistence type="predicted"/>
<dbReference type="EMBL" id="FR824081">
    <property type="protein sequence ID" value="CCA17487.1"/>
    <property type="molecule type" value="Genomic_DNA"/>
</dbReference>
<sequence length="114" mass="12820">MKCHRFSFHGNTHAGKKDPADALNQAAAFSHEVARRADVKGIKTIYNADQTAVFFELLRRTTITKTGSKSFWVKCGNMEKERMTEMVLDDSHGLKYPLFLVMKTAPSKILAVDT</sequence>
<name>F0W8N0_9STRA</name>
<gene>
    <name evidence="1" type="primary">AlNc14C36G3156</name>
    <name evidence="1" type="ORF">ALNC14_036300</name>
</gene>
<accession>F0W8N0</accession>
<reference evidence="1" key="2">
    <citation type="submission" date="2011-02" db="EMBL/GenBank/DDBJ databases">
        <authorList>
            <person name="MacLean D."/>
        </authorList>
    </citation>
    <scope>NUCLEOTIDE SEQUENCE</scope>
</reference>
<evidence type="ECO:0000313" key="1">
    <source>
        <dbReference type="EMBL" id="CCA17487.1"/>
    </source>
</evidence>
<dbReference type="AlphaFoldDB" id="F0W8N0"/>
<protein>
    <submittedName>
        <fullName evidence="1">AlNc14C36G3156 protein</fullName>
    </submittedName>
</protein>